<keyword evidence="14" id="KW-1185">Reference proteome</keyword>
<comment type="caution">
    <text evidence="13">The sequence shown here is derived from an EMBL/GenBank/DDBJ whole genome shotgun (WGS) entry which is preliminary data.</text>
</comment>
<evidence type="ECO:0000256" key="10">
    <source>
        <dbReference type="ARBA" id="ARBA00030775"/>
    </source>
</evidence>
<keyword evidence="6 11" id="KW-0812">Transmembrane</keyword>
<dbReference type="GO" id="GO:0015628">
    <property type="term" value="P:protein secretion by the type II secretion system"/>
    <property type="evidence" value="ECO:0007669"/>
    <property type="project" value="InterPro"/>
</dbReference>
<dbReference type="InterPro" id="IPR012902">
    <property type="entry name" value="N_methyl_site"/>
</dbReference>
<keyword evidence="4" id="KW-0488">Methylation</keyword>
<dbReference type="NCBIfam" id="TIGR02532">
    <property type="entry name" value="IV_pilin_GFxxxE"/>
    <property type="match status" value="1"/>
</dbReference>
<evidence type="ECO:0000259" key="12">
    <source>
        <dbReference type="Pfam" id="PF12019"/>
    </source>
</evidence>
<evidence type="ECO:0000256" key="8">
    <source>
        <dbReference type="ARBA" id="ARBA00023136"/>
    </source>
</evidence>
<dbReference type="Gene3D" id="3.55.40.10">
    <property type="entry name" value="minor pseudopilin epsh domain"/>
    <property type="match status" value="1"/>
</dbReference>
<evidence type="ECO:0000256" key="2">
    <source>
        <dbReference type="ARBA" id="ARBA00021549"/>
    </source>
</evidence>
<name>A0A251X7Z8_9GAMM</name>
<evidence type="ECO:0000256" key="1">
    <source>
        <dbReference type="ARBA" id="ARBA00004377"/>
    </source>
</evidence>
<dbReference type="AlphaFoldDB" id="A0A251X7Z8"/>
<dbReference type="OrthoDB" id="5609249at2"/>
<gene>
    <name evidence="13" type="ORF">TPSD3_07550</name>
</gene>
<feature type="transmembrane region" description="Helical" evidence="11">
    <location>
        <begin position="20"/>
        <end position="40"/>
    </location>
</feature>
<organism evidence="13 14">
    <name type="scientific">Thioflexithrix psekupsensis</name>
    <dbReference type="NCBI Taxonomy" id="1570016"/>
    <lineage>
        <taxon>Bacteria</taxon>
        <taxon>Pseudomonadati</taxon>
        <taxon>Pseudomonadota</taxon>
        <taxon>Gammaproteobacteria</taxon>
        <taxon>Thiotrichales</taxon>
        <taxon>Thioflexithrix</taxon>
    </lineage>
</organism>
<keyword evidence="7 11" id="KW-1133">Transmembrane helix</keyword>
<dbReference type="PROSITE" id="PS00409">
    <property type="entry name" value="PROKAR_NTER_METHYL"/>
    <property type="match status" value="1"/>
</dbReference>
<comment type="subcellular location">
    <subcellularLocation>
        <location evidence="1">Cell inner membrane</location>
        <topology evidence="1">Single-pass membrane protein</topology>
    </subcellularLocation>
</comment>
<evidence type="ECO:0000256" key="3">
    <source>
        <dbReference type="ARBA" id="ARBA00022475"/>
    </source>
</evidence>
<evidence type="ECO:0000256" key="6">
    <source>
        <dbReference type="ARBA" id="ARBA00022692"/>
    </source>
</evidence>
<dbReference type="Pfam" id="PF07963">
    <property type="entry name" value="N_methyl"/>
    <property type="match status" value="1"/>
</dbReference>
<evidence type="ECO:0000256" key="5">
    <source>
        <dbReference type="ARBA" id="ARBA00022519"/>
    </source>
</evidence>
<dbReference type="GO" id="GO:0015627">
    <property type="term" value="C:type II protein secretion system complex"/>
    <property type="evidence" value="ECO:0007669"/>
    <property type="project" value="InterPro"/>
</dbReference>
<dbReference type="SUPFAM" id="SSF54523">
    <property type="entry name" value="Pili subunits"/>
    <property type="match status" value="1"/>
</dbReference>
<comment type="similarity">
    <text evidence="9">Belongs to the GSP H family.</text>
</comment>
<evidence type="ECO:0000256" key="9">
    <source>
        <dbReference type="ARBA" id="ARBA00025772"/>
    </source>
</evidence>
<dbReference type="Pfam" id="PF12019">
    <property type="entry name" value="GspH"/>
    <property type="match status" value="1"/>
</dbReference>
<accession>A0A251X7Z8</accession>
<dbReference type="GO" id="GO:0005886">
    <property type="term" value="C:plasma membrane"/>
    <property type="evidence" value="ECO:0007669"/>
    <property type="project" value="UniProtKB-SubCell"/>
</dbReference>
<evidence type="ECO:0000313" key="13">
    <source>
        <dbReference type="EMBL" id="OUD14178.1"/>
    </source>
</evidence>
<reference evidence="13 14" key="1">
    <citation type="submission" date="2016-12" db="EMBL/GenBank/DDBJ databases">
        <title>Thioflexothrix psekupsii D3 genome sequencing and assembly.</title>
        <authorList>
            <person name="Fomenkov A."/>
            <person name="Vincze T."/>
            <person name="Grabovich M."/>
            <person name="Anton B.P."/>
            <person name="Dubinina G."/>
            <person name="Orlova M."/>
            <person name="Belousova E."/>
            <person name="Roberts R.J."/>
        </authorList>
    </citation>
    <scope>NUCLEOTIDE SEQUENCE [LARGE SCALE GENOMIC DNA]</scope>
    <source>
        <strain evidence="13">D3</strain>
    </source>
</reference>
<dbReference type="InterPro" id="IPR022346">
    <property type="entry name" value="T2SS_GspH"/>
</dbReference>
<keyword evidence="5" id="KW-0997">Cell inner membrane</keyword>
<sequence>MMGWFCNKDGLKIMKKQAGFTLIELFIAVAILSVLVTLVVPEMRRTLQSNQITSKTNALVRTLNYARNESIVKGSSAVLRIESISASNEWGDGWVLSLERGGVKEELRRFEFDNGILVTANNAISEIAYSRGQVNLPSPLLLTICHTDSQSNLAGRRIEVEYTGRVSLRDRHFDCNS</sequence>
<keyword evidence="3" id="KW-1003">Cell membrane</keyword>
<protein>
    <recommendedName>
        <fullName evidence="2">Type II secretion system protein H</fullName>
    </recommendedName>
    <alternativeName>
        <fullName evidence="10">General secretion pathway protein H</fullName>
    </alternativeName>
</protein>
<keyword evidence="8 11" id="KW-0472">Membrane</keyword>
<dbReference type="EMBL" id="MSLT01000012">
    <property type="protein sequence ID" value="OUD14178.1"/>
    <property type="molecule type" value="Genomic_DNA"/>
</dbReference>
<evidence type="ECO:0000256" key="11">
    <source>
        <dbReference type="SAM" id="Phobius"/>
    </source>
</evidence>
<feature type="domain" description="General secretion pathway GspH" evidence="12">
    <location>
        <begin position="56"/>
        <end position="160"/>
    </location>
</feature>
<evidence type="ECO:0000256" key="4">
    <source>
        <dbReference type="ARBA" id="ARBA00022481"/>
    </source>
</evidence>
<evidence type="ECO:0000313" key="14">
    <source>
        <dbReference type="Proteomes" id="UP000194798"/>
    </source>
</evidence>
<dbReference type="Proteomes" id="UP000194798">
    <property type="component" value="Unassembled WGS sequence"/>
</dbReference>
<proteinExistence type="inferred from homology"/>
<evidence type="ECO:0000256" key="7">
    <source>
        <dbReference type="ARBA" id="ARBA00022989"/>
    </source>
</evidence>
<dbReference type="InterPro" id="IPR045584">
    <property type="entry name" value="Pilin-like"/>
</dbReference>